<sequence length="401" mass="44741">MPAVVAISDLHLGEESSAANPLLREAVPPILKDRAEFKNPPVNTTPLKLNKLLHGIAREAGGISDLVLLGDIVDLSLASYSNCALQAREFFRQVLGGVLPGALVWVPGNHDHHLWVQACEEEYIEAPLREGSLPGEFARITGPGKGTGAMNRHNRGVQFLLGLLPPHVRDRFWLAYPNYVTACGGGNLLFHHGHFFDQSMSWIGTSLVEAQNLSELEIFNAPYLDFIFYGSGQSGRLSEQIENIYEEIRWAYERLGIVLDFITLKKFLKWLLGRLKKGGDRGTELDKKMAGRIARYLGYIQRERETAPALYPAEFSLVFGHTHRPLAGGRVENYPVYNTGGWTVDELWPGPDNLRTGVFIAVPGREFIVQGIELDREIYDFCHNLNHAYREAVKFDPGAPG</sequence>
<dbReference type="SUPFAM" id="SSF56300">
    <property type="entry name" value="Metallo-dependent phosphatases"/>
    <property type="match status" value="1"/>
</dbReference>
<dbReference type="RefSeq" id="WP_165608315.1">
    <property type="nucleotide sequence ID" value="NZ_FOYM01000022.1"/>
</dbReference>
<dbReference type="InterPro" id="IPR029052">
    <property type="entry name" value="Metallo-depent_PP-like"/>
</dbReference>
<dbReference type="GO" id="GO:0016787">
    <property type="term" value="F:hydrolase activity"/>
    <property type="evidence" value="ECO:0007669"/>
    <property type="project" value="InterPro"/>
</dbReference>
<evidence type="ECO:0000259" key="1">
    <source>
        <dbReference type="Pfam" id="PF00149"/>
    </source>
</evidence>
<dbReference type="InterPro" id="IPR004843">
    <property type="entry name" value="Calcineurin-like_PHP"/>
</dbReference>
<dbReference type="STRING" id="39060.SAMN05660706_12229"/>
<dbReference type="Pfam" id="PF00149">
    <property type="entry name" value="Metallophos"/>
    <property type="match status" value="1"/>
</dbReference>
<dbReference type="Gene3D" id="3.60.21.10">
    <property type="match status" value="1"/>
</dbReference>
<reference evidence="3" key="1">
    <citation type="submission" date="2016-10" db="EMBL/GenBank/DDBJ databases">
        <authorList>
            <person name="Varghese N."/>
            <person name="Submissions S."/>
        </authorList>
    </citation>
    <scope>NUCLEOTIDE SEQUENCE [LARGE SCALE GENOMIC DNA]</scope>
    <source>
        <strain evidence="3">DSM 3669</strain>
    </source>
</reference>
<keyword evidence="3" id="KW-1185">Reference proteome</keyword>
<proteinExistence type="predicted"/>
<accession>A0A1I6E063</accession>
<protein>
    <submittedName>
        <fullName evidence="2">Calcineurin-like phosphoesterase</fullName>
    </submittedName>
</protein>
<evidence type="ECO:0000313" key="3">
    <source>
        <dbReference type="Proteomes" id="UP000199584"/>
    </source>
</evidence>
<organism evidence="2 3">
    <name type="scientific">Desulfoscipio geothermicus DSM 3669</name>
    <dbReference type="NCBI Taxonomy" id="1121426"/>
    <lineage>
        <taxon>Bacteria</taxon>
        <taxon>Bacillati</taxon>
        <taxon>Bacillota</taxon>
        <taxon>Clostridia</taxon>
        <taxon>Eubacteriales</taxon>
        <taxon>Desulfallaceae</taxon>
        <taxon>Desulfoscipio</taxon>
    </lineage>
</organism>
<gene>
    <name evidence="2" type="ORF">SAMN05660706_12229</name>
</gene>
<feature type="domain" description="Calcineurin-like phosphoesterase" evidence="1">
    <location>
        <begin position="4"/>
        <end position="196"/>
    </location>
</feature>
<name>A0A1I6E063_9FIRM</name>
<dbReference type="Proteomes" id="UP000199584">
    <property type="component" value="Unassembled WGS sequence"/>
</dbReference>
<dbReference type="EMBL" id="FOYM01000022">
    <property type="protein sequence ID" value="SFR11017.1"/>
    <property type="molecule type" value="Genomic_DNA"/>
</dbReference>
<dbReference type="AlphaFoldDB" id="A0A1I6E063"/>
<evidence type="ECO:0000313" key="2">
    <source>
        <dbReference type="EMBL" id="SFR11017.1"/>
    </source>
</evidence>